<evidence type="ECO:0000256" key="1">
    <source>
        <dbReference type="SAM" id="MobiDB-lite"/>
    </source>
</evidence>
<reference evidence="3" key="1">
    <citation type="submission" date="2016-07" db="EMBL/GenBank/DDBJ databases">
        <title>Sequence Frankia sp. strain CcI1.17.</title>
        <authorList>
            <person name="Ghodhbane-Gtari F."/>
            <person name="Swanson E."/>
            <person name="Gueddou A."/>
            <person name="Morris K."/>
            <person name="Hezbri K."/>
            <person name="Ktari A."/>
            <person name="Nouioui I."/>
            <person name="Abebe-Akele F."/>
            <person name="Simpson S."/>
            <person name="Thomas K."/>
            <person name="Gtari M."/>
            <person name="Tisa L.S."/>
            <person name="Hurst S."/>
        </authorList>
    </citation>
    <scope>NUCLEOTIDE SEQUENCE [LARGE SCALE GENOMIC DNA]</scope>
    <source>
        <strain evidence="3">Cc1.17</strain>
    </source>
</reference>
<feature type="compositionally biased region" description="Low complexity" evidence="1">
    <location>
        <begin position="37"/>
        <end position="48"/>
    </location>
</feature>
<accession>A0A1S1RJ06</accession>
<comment type="caution">
    <text evidence="2">The sequence shown here is derived from an EMBL/GenBank/DDBJ whole genome shotgun (WGS) entry which is preliminary data.</text>
</comment>
<sequence>MNRDGGRWVSPRSPDRPASPAGCPPADEEPDRGGNADGAADPPAGAGACPCCGRSGEGHGDEPRRAEASDGPVGRSGVAPGALAAEAGGAGSPCEAGLAGPSGFAVEPGRAVPGGAA</sequence>
<feature type="compositionally biased region" description="Low complexity" evidence="1">
    <location>
        <begin position="10"/>
        <end position="21"/>
    </location>
</feature>
<dbReference type="Proteomes" id="UP000179627">
    <property type="component" value="Unassembled WGS sequence"/>
</dbReference>
<keyword evidence="3" id="KW-1185">Reference proteome</keyword>
<feature type="compositionally biased region" description="Basic and acidic residues" evidence="1">
    <location>
        <begin position="56"/>
        <end position="68"/>
    </location>
</feature>
<gene>
    <name evidence="2" type="ORF">CC117_00570</name>
</gene>
<protein>
    <submittedName>
        <fullName evidence="2">Uncharacterized protein</fullName>
    </submittedName>
</protein>
<evidence type="ECO:0000313" key="2">
    <source>
        <dbReference type="EMBL" id="OHV46190.1"/>
    </source>
</evidence>
<evidence type="ECO:0000313" key="3">
    <source>
        <dbReference type="Proteomes" id="UP000179627"/>
    </source>
</evidence>
<feature type="region of interest" description="Disordered" evidence="1">
    <location>
        <begin position="1"/>
        <end position="93"/>
    </location>
</feature>
<feature type="compositionally biased region" description="Low complexity" evidence="1">
    <location>
        <begin position="77"/>
        <end position="87"/>
    </location>
</feature>
<name>A0A1S1RJ06_9ACTN</name>
<proteinExistence type="predicted"/>
<dbReference type="AlphaFoldDB" id="A0A1S1RJ06"/>
<dbReference type="EMBL" id="MBLM01000002">
    <property type="protein sequence ID" value="OHV46190.1"/>
    <property type="molecule type" value="Genomic_DNA"/>
</dbReference>
<organism evidence="2 3">
    <name type="scientific">Parafrankia colletiae</name>
    <dbReference type="NCBI Taxonomy" id="573497"/>
    <lineage>
        <taxon>Bacteria</taxon>
        <taxon>Bacillati</taxon>
        <taxon>Actinomycetota</taxon>
        <taxon>Actinomycetes</taxon>
        <taxon>Frankiales</taxon>
        <taxon>Frankiaceae</taxon>
        <taxon>Parafrankia</taxon>
    </lineage>
</organism>